<dbReference type="PROSITE" id="PS00438">
    <property type="entry name" value="CATALASE_2"/>
    <property type="match status" value="1"/>
</dbReference>
<evidence type="ECO:0000256" key="3">
    <source>
        <dbReference type="ARBA" id="ARBA00022559"/>
    </source>
</evidence>
<evidence type="ECO:0000256" key="5">
    <source>
        <dbReference type="ARBA" id="ARBA00022723"/>
    </source>
</evidence>
<name>G0VBK4_NAUCA</name>
<keyword evidence="5 11" id="KW-0479">Metal-binding</keyword>
<comment type="similarity">
    <text evidence="2 12">Belongs to the catalase family.</text>
</comment>
<dbReference type="KEGG" id="ncs:NCAS_0B02460"/>
<dbReference type="GO" id="GO:0005782">
    <property type="term" value="C:peroxisomal matrix"/>
    <property type="evidence" value="ECO:0007669"/>
    <property type="project" value="EnsemblFungi"/>
</dbReference>
<dbReference type="OrthoDB" id="6880011at2759"/>
<dbReference type="InterPro" id="IPR002226">
    <property type="entry name" value="Catalase_haem_BS"/>
</dbReference>
<keyword evidence="3 12" id="KW-0575">Peroxidase</keyword>
<dbReference type="Proteomes" id="UP000001640">
    <property type="component" value="Chromosome 2"/>
</dbReference>
<sequence length="506" mass="57817">MNDNTNTSDVRGDRVVTNAQGNPLNDPFATQRVGQHGPLLMQDANLIELLAHFNRENIVERLPHAHGSGAFGYFEVTDDITDICGSAMFSKIGKRTRCLTRFSTVGGEKGSADTARDPRGFSTKFYTEEGNLDWVYNNTPVFFIRDPAKFPHFIHTQRRNPETHMKDANMFWDFLTTPENQVAIHQVMILFSDRGTPASYRTMNGYSGHTYKWSNKKGEWHYVQVHIESDQGVKNLTNEEAIKMAGENPDYCQKDLFEAIQKKKFPSWTVSIQTMTEEDAKKLPFSVFDLTKVWPHKQFPLRRVGRLVLNENPLNYFAQIEQAAFSPSTTVPYQEPSADPVLQARLFAYPDAQRYRLGPNYHQIPVNCPYASKVFNPAMRDGPMNVDGNLGSEPNYLATKNPYNFSQSSRPIQQHQEVWNGPAVPFHWATSPGDIDFVQARDLYQKVLSQQPGAQDRLAHNIGFHIASSQPEIQKRVLDMFARVDKKLANNIFKECELRKKELCRF</sequence>
<accession>G0VBK4</accession>
<evidence type="ECO:0000256" key="14">
    <source>
        <dbReference type="SAM" id="MobiDB-lite"/>
    </source>
</evidence>
<evidence type="ECO:0000313" key="16">
    <source>
        <dbReference type="EMBL" id="CCC68330.1"/>
    </source>
</evidence>
<dbReference type="GO" id="GO:0005759">
    <property type="term" value="C:mitochondrial matrix"/>
    <property type="evidence" value="ECO:0007669"/>
    <property type="project" value="EnsemblFungi"/>
</dbReference>
<evidence type="ECO:0000256" key="6">
    <source>
        <dbReference type="ARBA" id="ARBA00023002"/>
    </source>
</evidence>
<dbReference type="GO" id="GO:0042542">
    <property type="term" value="P:response to hydrogen peroxide"/>
    <property type="evidence" value="ECO:0007669"/>
    <property type="project" value="TreeGrafter"/>
</dbReference>
<evidence type="ECO:0000259" key="15">
    <source>
        <dbReference type="SMART" id="SM01060"/>
    </source>
</evidence>
<dbReference type="GeneID" id="96901890"/>
<dbReference type="InterPro" id="IPR020835">
    <property type="entry name" value="Catalase_sf"/>
</dbReference>
<keyword evidence="6 12" id="KW-0560">Oxidoreductase</keyword>
<evidence type="ECO:0000256" key="10">
    <source>
        <dbReference type="PIRSR" id="PIRSR038928-1"/>
    </source>
</evidence>
<evidence type="ECO:0000256" key="4">
    <source>
        <dbReference type="ARBA" id="ARBA00022617"/>
    </source>
</evidence>
<dbReference type="InterPro" id="IPR011614">
    <property type="entry name" value="Catalase_core"/>
</dbReference>
<comment type="function">
    <text evidence="9 13">Catalyzes the degradation of hydrogen peroxide (H(2)O(2)) generated by peroxisomal oxidases to water and oxygen, thereby protecting cells from the toxic effects of hydrogen peroxide.</text>
</comment>
<dbReference type="EC" id="1.11.1.6" evidence="12"/>
<dbReference type="FunFam" id="2.40.180.10:FF:000001">
    <property type="entry name" value="Catalase"/>
    <property type="match status" value="1"/>
</dbReference>
<feature type="active site" evidence="10">
    <location>
        <position position="137"/>
    </location>
</feature>
<dbReference type="OMA" id="KFRWNVF"/>
<keyword evidence="7 11" id="KW-0408">Iron</keyword>
<keyword evidence="4 11" id="KW-0349">Heme</keyword>
<evidence type="ECO:0000256" key="9">
    <source>
        <dbReference type="ARBA" id="ARBA00044729"/>
    </source>
</evidence>
<dbReference type="GO" id="GO:0042744">
    <property type="term" value="P:hydrogen peroxide catabolic process"/>
    <property type="evidence" value="ECO:0007669"/>
    <property type="project" value="UniProtKB-KW"/>
</dbReference>
<dbReference type="eggNOG" id="KOG0047">
    <property type="taxonomic scope" value="Eukaryota"/>
</dbReference>
<dbReference type="CDD" id="cd08157">
    <property type="entry name" value="catalase_fungal"/>
    <property type="match status" value="1"/>
</dbReference>
<dbReference type="Pfam" id="PF06628">
    <property type="entry name" value="Catalase-rel"/>
    <property type="match status" value="1"/>
</dbReference>
<dbReference type="FunCoup" id="G0VBK4">
    <property type="interactions" value="1099"/>
</dbReference>
<dbReference type="PRINTS" id="PR00067">
    <property type="entry name" value="CATALASE"/>
</dbReference>
<dbReference type="PANTHER" id="PTHR11465:SF9">
    <property type="entry name" value="CATALASE"/>
    <property type="match status" value="1"/>
</dbReference>
<dbReference type="InterPro" id="IPR024708">
    <property type="entry name" value="Catalase_AS"/>
</dbReference>
<comment type="cofactor">
    <cofactor evidence="1 11">
        <name>heme</name>
        <dbReference type="ChEBI" id="CHEBI:30413"/>
    </cofactor>
</comment>
<dbReference type="GO" id="GO:0004096">
    <property type="term" value="F:catalase activity"/>
    <property type="evidence" value="ECO:0007669"/>
    <property type="project" value="UniProtKB-EC"/>
</dbReference>
<keyword evidence="17" id="KW-1185">Reference proteome</keyword>
<keyword evidence="8 12" id="KW-0376">Hydrogen peroxide</keyword>
<dbReference type="PROSITE" id="PS00437">
    <property type="entry name" value="CATALASE_1"/>
    <property type="match status" value="1"/>
</dbReference>
<dbReference type="PANTHER" id="PTHR11465">
    <property type="entry name" value="CATALASE"/>
    <property type="match status" value="1"/>
</dbReference>
<evidence type="ECO:0000256" key="7">
    <source>
        <dbReference type="ARBA" id="ARBA00023004"/>
    </source>
</evidence>
<evidence type="ECO:0000256" key="2">
    <source>
        <dbReference type="ARBA" id="ARBA00005329"/>
    </source>
</evidence>
<dbReference type="SMART" id="SM01060">
    <property type="entry name" value="Catalase"/>
    <property type="match status" value="1"/>
</dbReference>
<dbReference type="InterPro" id="IPR024711">
    <property type="entry name" value="Catalase_clade1/3"/>
</dbReference>
<reference key="2">
    <citation type="submission" date="2011-08" db="EMBL/GenBank/DDBJ databases">
        <title>Genome sequence of Naumovozyma castellii.</title>
        <authorList>
            <person name="Gordon J.L."/>
            <person name="Armisen D."/>
            <person name="Proux-Wera E."/>
            <person name="OhEigeartaigh S.S."/>
            <person name="Byrne K.P."/>
            <person name="Wolfe K.H."/>
        </authorList>
    </citation>
    <scope>NUCLEOTIDE SEQUENCE</scope>
    <source>
        <strain>Type strain:CBS 4309</strain>
    </source>
</reference>
<evidence type="ECO:0000256" key="11">
    <source>
        <dbReference type="PIRSR" id="PIRSR038928-2"/>
    </source>
</evidence>
<dbReference type="InParanoid" id="G0VBK4"/>
<comment type="catalytic activity">
    <reaction evidence="12">
        <text>2 H2O2 = O2 + 2 H2O</text>
        <dbReference type="Rhea" id="RHEA:20309"/>
        <dbReference type="ChEBI" id="CHEBI:15377"/>
        <dbReference type="ChEBI" id="CHEBI:15379"/>
        <dbReference type="ChEBI" id="CHEBI:16240"/>
        <dbReference type="EC" id="1.11.1.6"/>
    </reaction>
</comment>
<feature type="region of interest" description="Disordered" evidence="14">
    <location>
        <begin position="1"/>
        <end position="28"/>
    </location>
</feature>
<dbReference type="EMBL" id="HE576753">
    <property type="protein sequence ID" value="CCC68330.1"/>
    <property type="molecule type" value="Genomic_DNA"/>
</dbReference>
<evidence type="ECO:0000256" key="13">
    <source>
        <dbReference type="RuleBase" id="RU004142"/>
    </source>
</evidence>
<feature type="domain" description="Catalase core" evidence="15">
    <location>
        <begin position="17"/>
        <end position="405"/>
    </location>
</feature>
<dbReference type="InterPro" id="IPR010582">
    <property type="entry name" value="Catalase_immune_responsive"/>
</dbReference>
<dbReference type="RefSeq" id="XP_003674704.1">
    <property type="nucleotide sequence ID" value="XM_003674656.1"/>
</dbReference>
<dbReference type="InterPro" id="IPR018028">
    <property type="entry name" value="Catalase"/>
</dbReference>
<evidence type="ECO:0000313" key="17">
    <source>
        <dbReference type="Proteomes" id="UP000001640"/>
    </source>
</evidence>
<evidence type="ECO:0000256" key="8">
    <source>
        <dbReference type="ARBA" id="ARBA00023324"/>
    </source>
</evidence>
<feature type="binding site" description="axial binding residue" evidence="11">
    <location>
        <position position="349"/>
    </location>
    <ligand>
        <name>heme</name>
        <dbReference type="ChEBI" id="CHEBI:30413"/>
    </ligand>
    <ligandPart>
        <name>Fe</name>
        <dbReference type="ChEBI" id="CHEBI:18248"/>
    </ligandPart>
</feature>
<organism evidence="16 17">
    <name type="scientific">Naumovozyma castellii</name>
    <name type="common">Yeast</name>
    <name type="synonym">Saccharomyces castellii</name>
    <dbReference type="NCBI Taxonomy" id="27288"/>
    <lineage>
        <taxon>Eukaryota</taxon>
        <taxon>Fungi</taxon>
        <taxon>Dikarya</taxon>
        <taxon>Ascomycota</taxon>
        <taxon>Saccharomycotina</taxon>
        <taxon>Saccharomycetes</taxon>
        <taxon>Saccharomycetales</taxon>
        <taxon>Saccharomycetaceae</taxon>
        <taxon>Naumovozyma</taxon>
    </lineage>
</organism>
<protein>
    <recommendedName>
        <fullName evidence="12">Catalase</fullName>
        <ecNumber evidence="12">1.11.1.6</ecNumber>
    </recommendedName>
</protein>
<dbReference type="Pfam" id="PF00199">
    <property type="entry name" value="Catalase"/>
    <property type="match status" value="1"/>
</dbReference>
<feature type="active site" evidence="10">
    <location>
        <position position="64"/>
    </location>
</feature>
<gene>
    <name evidence="16" type="primary">NCAS0B02460</name>
    <name evidence="16" type="ordered locus">NCAS_0B02460</name>
</gene>
<dbReference type="PROSITE" id="PS51402">
    <property type="entry name" value="CATALASE_3"/>
    <property type="match status" value="1"/>
</dbReference>
<proteinExistence type="inferred from homology"/>
<dbReference type="GO" id="GO:0046872">
    <property type="term" value="F:metal ion binding"/>
    <property type="evidence" value="ECO:0007669"/>
    <property type="project" value="UniProtKB-KW"/>
</dbReference>
<dbReference type="Gene3D" id="2.40.180.10">
    <property type="entry name" value="Catalase core domain"/>
    <property type="match status" value="1"/>
</dbReference>
<reference evidence="16 17" key="1">
    <citation type="journal article" date="2011" name="Proc. Natl. Acad. Sci. U.S.A.">
        <title>Evolutionary erosion of yeast sex chromosomes by mating-type switching accidents.</title>
        <authorList>
            <person name="Gordon J.L."/>
            <person name="Armisen D."/>
            <person name="Proux-Wera E."/>
            <person name="Oheigeartaigh S.S."/>
            <person name="Byrne K.P."/>
            <person name="Wolfe K.H."/>
        </authorList>
    </citation>
    <scope>NUCLEOTIDE SEQUENCE [LARGE SCALE GENOMIC DNA]</scope>
    <source>
        <strain evidence="17">ATCC 76901 / BCRC 22586 / CBS 4309 / NBRC 1992 / NRRL Y-12630</strain>
    </source>
</reference>
<dbReference type="AlphaFoldDB" id="G0VBK4"/>
<dbReference type="SUPFAM" id="SSF56634">
    <property type="entry name" value="Heme-dependent catalase-like"/>
    <property type="match status" value="1"/>
</dbReference>
<evidence type="ECO:0000256" key="12">
    <source>
        <dbReference type="RuleBase" id="RU000498"/>
    </source>
</evidence>
<dbReference type="HOGENOM" id="CLU_010645_2_0_1"/>
<evidence type="ECO:0000256" key="1">
    <source>
        <dbReference type="ARBA" id="ARBA00001971"/>
    </source>
</evidence>
<dbReference type="STRING" id="1064592.G0VBK4"/>
<dbReference type="GO" id="GO:0020037">
    <property type="term" value="F:heme binding"/>
    <property type="evidence" value="ECO:0007669"/>
    <property type="project" value="InterPro"/>
</dbReference>
<dbReference type="PIRSF" id="PIRSF038928">
    <property type="entry name" value="Catalase_clade1-3"/>
    <property type="match status" value="1"/>
</dbReference>